<evidence type="ECO:0000256" key="2">
    <source>
        <dbReference type="ARBA" id="ARBA00023015"/>
    </source>
</evidence>
<feature type="compositionally biased region" description="Basic and acidic residues" evidence="7">
    <location>
        <begin position="186"/>
        <end position="218"/>
    </location>
</feature>
<dbReference type="PROSITE" id="PS00658">
    <property type="entry name" value="FORK_HEAD_2"/>
    <property type="match status" value="1"/>
</dbReference>
<evidence type="ECO:0000259" key="8">
    <source>
        <dbReference type="PROSITE" id="PS50039"/>
    </source>
</evidence>
<proteinExistence type="predicted"/>
<keyword evidence="4" id="KW-0804">Transcription</keyword>
<dbReference type="GO" id="GO:0030154">
    <property type="term" value="P:cell differentiation"/>
    <property type="evidence" value="ECO:0007669"/>
    <property type="project" value="TreeGrafter"/>
</dbReference>
<dbReference type="Gene3D" id="1.10.10.10">
    <property type="entry name" value="Winged helix-like DNA-binding domain superfamily/Winged helix DNA-binding domain"/>
    <property type="match status" value="1"/>
</dbReference>
<keyword evidence="10" id="KW-1185">Reference proteome</keyword>
<accession>A0A210QXL4</accession>
<keyword evidence="2" id="KW-0805">Transcription regulation</keyword>
<feature type="compositionally biased region" description="Low complexity" evidence="7">
    <location>
        <begin position="401"/>
        <end position="417"/>
    </location>
</feature>
<feature type="region of interest" description="Disordered" evidence="7">
    <location>
        <begin position="185"/>
        <end position="269"/>
    </location>
</feature>
<feature type="DNA-binding region" description="Fork-head" evidence="6">
    <location>
        <begin position="85"/>
        <end position="179"/>
    </location>
</feature>
<evidence type="ECO:0000256" key="3">
    <source>
        <dbReference type="ARBA" id="ARBA00023125"/>
    </source>
</evidence>
<sequence length="515" mass="56545">MQPGPLQHRYHHSANVPGIGNGAGLSVVPALFGDQNYYRHGGYTSVTMDRMAAMYGAAEQYPHMGRSNPYSPYAPPQQVHKDMVKPPYSYIALIAMSIQSQPDKKITLNGVYQFIMDRFPFYRENKQGWQNSIRHNLSLNECFIKVPRDDKKPGKGSYWSLDPDSYNMFDNGSYLRRRRRFKKKNAIKDKLDRDSDDPKDQRKCPNDQKTDGENDIPRNGESVTSEYSDSSSSPNKYDLKKNPHGLETPPHSPGTRMLPVTGTKLEPLDPVSPDCMNTGHSHHSPSSLPIPTDPLDPPSSNFSVENLMTNPHTSVPCDISNTCNFAPSRQTPLISPSVLQYTGTRVSDIYRNVSTCNQNMSPPLGYSYPSNASAQSLLGQSSIGNPGVHSLQIASPGAEDGSSGSASPQPAPAHAHGTISQTNGINSAMFTMSQNQTYGRTSAWYMSPPTGEFSSHSTDFSSPSPFSAVRDVFDSQRLLGGQPGTQGQSTASCQLAAFRTPYKSPGSYTCEYSKF</sequence>
<dbReference type="GO" id="GO:0009653">
    <property type="term" value="P:anatomical structure morphogenesis"/>
    <property type="evidence" value="ECO:0007669"/>
    <property type="project" value="TreeGrafter"/>
</dbReference>
<keyword evidence="5 6" id="KW-0539">Nucleus</keyword>
<evidence type="ECO:0000256" key="1">
    <source>
        <dbReference type="ARBA" id="ARBA00004123"/>
    </source>
</evidence>
<reference evidence="9 10" key="1">
    <citation type="journal article" date="2017" name="Nat. Ecol. Evol.">
        <title>Scallop genome provides insights into evolution of bilaterian karyotype and development.</title>
        <authorList>
            <person name="Wang S."/>
            <person name="Zhang J."/>
            <person name="Jiao W."/>
            <person name="Li J."/>
            <person name="Xun X."/>
            <person name="Sun Y."/>
            <person name="Guo X."/>
            <person name="Huan P."/>
            <person name="Dong B."/>
            <person name="Zhang L."/>
            <person name="Hu X."/>
            <person name="Sun X."/>
            <person name="Wang J."/>
            <person name="Zhao C."/>
            <person name="Wang Y."/>
            <person name="Wang D."/>
            <person name="Huang X."/>
            <person name="Wang R."/>
            <person name="Lv J."/>
            <person name="Li Y."/>
            <person name="Zhang Z."/>
            <person name="Liu B."/>
            <person name="Lu W."/>
            <person name="Hui Y."/>
            <person name="Liang J."/>
            <person name="Zhou Z."/>
            <person name="Hou R."/>
            <person name="Li X."/>
            <person name="Liu Y."/>
            <person name="Li H."/>
            <person name="Ning X."/>
            <person name="Lin Y."/>
            <person name="Zhao L."/>
            <person name="Xing Q."/>
            <person name="Dou J."/>
            <person name="Li Y."/>
            <person name="Mao J."/>
            <person name="Guo H."/>
            <person name="Dou H."/>
            <person name="Li T."/>
            <person name="Mu C."/>
            <person name="Jiang W."/>
            <person name="Fu Q."/>
            <person name="Fu X."/>
            <person name="Miao Y."/>
            <person name="Liu J."/>
            <person name="Yu Q."/>
            <person name="Li R."/>
            <person name="Liao H."/>
            <person name="Li X."/>
            <person name="Kong Y."/>
            <person name="Jiang Z."/>
            <person name="Chourrout D."/>
            <person name="Li R."/>
            <person name="Bao Z."/>
        </authorList>
    </citation>
    <scope>NUCLEOTIDE SEQUENCE [LARGE SCALE GENOMIC DNA]</scope>
    <source>
        <strain evidence="9 10">PY_sf001</strain>
    </source>
</reference>
<dbReference type="GO" id="GO:0005634">
    <property type="term" value="C:nucleus"/>
    <property type="evidence" value="ECO:0007669"/>
    <property type="project" value="UniProtKB-SubCell"/>
</dbReference>
<dbReference type="PANTHER" id="PTHR11829:SF388">
    <property type="entry name" value="FORK HEAD DOMAIN-CONTAINING PROTEIN L1-RELATED"/>
    <property type="match status" value="1"/>
</dbReference>
<evidence type="ECO:0000256" key="6">
    <source>
        <dbReference type="PROSITE-ProRule" id="PRU00089"/>
    </source>
</evidence>
<feature type="compositionally biased region" description="Low complexity" evidence="7">
    <location>
        <begin position="222"/>
        <end position="233"/>
    </location>
</feature>
<evidence type="ECO:0000256" key="5">
    <source>
        <dbReference type="ARBA" id="ARBA00023242"/>
    </source>
</evidence>
<comment type="caution">
    <text evidence="9">The sequence shown here is derived from an EMBL/GenBank/DDBJ whole genome shotgun (WGS) entry which is preliminary data.</text>
</comment>
<dbReference type="InterPro" id="IPR030456">
    <property type="entry name" value="TF_fork_head_CS_2"/>
</dbReference>
<dbReference type="InterPro" id="IPR001766">
    <property type="entry name" value="Fork_head_dom"/>
</dbReference>
<dbReference type="SUPFAM" id="SSF46785">
    <property type="entry name" value="Winged helix' DNA-binding domain"/>
    <property type="match status" value="1"/>
</dbReference>
<dbReference type="GO" id="GO:0000978">
    <property type="term" value="F:RNA polymerase II cis-regulatory region sequence-specific DNA binding"/>
    <property type="evidence" value="ECO:0007669"/>
    <property type="project" value="TreeGrafter"/>
</dbReference>
<dbReference type="PANTHER" id="PTHR11829">
    <property type="entry name" value="FORKHEAD BOX PROTEIN"/>
    <property type="match status" value="1"/>
</dbReference>
<gene>
    <name evidence="9" type="ORF">KP79_PYT13610</name>
</gene>
<feature type="domain" description="Fork-head" evidence="8">
    <location>
        <begin position="85"/>
        <end position="179"/>
    </location>
</feature>
<keyword evidence="3 6" id="KW-0238">DNA-binding</keyword>
<comment type="subcellular location">
    <subcellularLocation>
        <location evidence="1 6">Nucleus</location>
    </subcellularLocation>
</comment>
<dbReference type="PRINTS" id="PR00053">
    <property type="entry name" value="FORKHEAD"/>
</dbReference>
<dbReference type="Pfam" id="PF00250">
    <property type="entry name" value="Forkhead"/>
    <property type="match status" value="1"/>
</dbReference>
<name>A0A210QXL4_MIZYE</name>
<dbReference type="EMBL" id="NEDP02001335">
    <property type="protein sequence ID" value="OWF53497.1"/>
    <property type="molecule type" value="Genomic_DNA"/>
</dbReference>
<protein>
    <submittedName>
        <fullName evidence="9">Forkhead box protein C2-B</fullName>
    </submittedName>
</protein>
<evidence type="ECO:0000256" key="4">
    <source>
        <dbReference type="ARBA" id="ARBA00023163"/>
    </source>
</evidence>
<organism evidence="9 10">
    <name type="scientific">Mizuhopecten yessoensis</name>
    <name type="common">Japanese scallop</name>
    <name type="synonym">Patinopecten yessoensis</name>
    <dbReference type="NCBI Taxonomy" id="6573"/>
    <lineage>
        <taxon>Eukaryota</taxon>
        <taxon>Metazoa</taxon>
        <taxon>Spiralia</taxon>
        <taxon>Lophotrochozoa</taxon>
        <taxon>Mollusca</taxon>
        <taxon>Bivalvia</taxon>
        <taxon>Autobranchia</taxon>
        <taxon>Pteriomorphia</taxon>
        <taxon>Pectinida</taxon>
        <taxon>Pectinoidea</taxon>
        <taxon>Pectinidae</taxon>
        <taxon>Mizuhopecten</taxon>
    </lineage>
</organism>
<dbReference type="PROSITE" id="PS50039">
    <property type="entry name" value="FORK_HEAD_3"/>
    <property type="match status" value="1"/>
</dbReference>
<evidence type="ECO:0000256" key="7">
    <source>
        <dbReference type="SAM" id="MobiDB-lite"/>
    </source>
</evidence>
<dbReference type="InterPro" id="IPR036390">
    <property type="entry name" value="WH_DNA-bd_sf"/>
</dbReference>
<dbReference type="FunFam" id="1.10.10.10:FF:000016">
    <property type="entry name" value="Forkhead box protein I1"/>
    <property type="match status" value="1"/>
</dbReference>
<dbReference type="SMART" id="SM00339">
    <property type="entry name" value="FH"/>
    <property type="match status" value="1"/>
</dbReference>
<dbReference type="Proteomes" id="UP000242188">
    <property type="component" value="Unassembled WGS sequence"/>
</dbReference>
<dbReference type="GO" id="GO:0000981">
    <property type="term" value="F:DNA-binding transcription factor activity, RNA polymerase II-specific"/>
    <property type="evidence" value="ECO:0007669"/>
    <property type="project" value="TreeGrafter"/>
</dbReference>
<evidence type="ECO:0000313" key="10">
    <source>
        <dbReference type="Proteomes" id="UP000242188"/>
    </source>
</evidence>
<dbReference type="InterPro" id="IPR050211">
    <property type="entry name" value="FOX_domain-containing"/>
</dbReference>
<dbReference type="OrthoDB" id="5954824at2759"/>
<evidence type="ECO:0000313" key="9">
    <source>
        <dbReference type="EMBL" id="OWF53497.1"/>
    </source>
</evidence>
<feature type="region of interest" description="Disordered" evidence="7">
    <location>
        <begin position="377"/>
        <end position="420"/>
    </location>
</feature>
<dbReference type="InterPro" id="IPR036388">
    <property type="entry name" value="WH-like_DNA-bd_sf"/>
</dbReference>
<dbReference type="STRING" id="6573.A0A210QXL4"/>
<dbReference type="AlphaFoldDB" id="A0A210QXL4"/>